<proteinExistence type="predicted"/>
<sequence length="373" mass="40740">MKSTRAIHQSLLARYLALAASLIALASAQAAVTLSADGAGNTYELIESKKFGLDIPDCRHHVRHIREVFDAELHEWVFAFDIHRHLDDDRCGATDRQRVEIKTSPAGSPEQQHTRGETAHYRWKFKLPAGFQPSPSFTHIHQIKAENGDDDAPILTISARAGSQDMLEVIYTAPQGQPGSGVQAHTPLAPFIDTWVEAYVRILNQDAGKLEVVLKRLSDGKTLLSWTSGTLDTWRVGASYNRGKWGIYRSLNNAAYLRDETVLFADWCVSESGANECPSAIKPPCPTPVVMPYLRARGGTWQKTAAMTVAAGTSVTFGPQPMDGRWQWSGCGTSGGAREQSVVIKSSCLAKAVYTNACGASDGQDFQLTVKKP</sequence>
<name>A0A3N7JYY3_9BURK</name>
<keyword evidence="3" id="KW-1185">Reference proteome</keyword>
<feature type="chain" id="PRO_5018101940" description="Polysaccharide lyase" evidence="1">
    <location>
        <begin position="31"/>
        <end position="373"/>
    </location>
</feature>
<reference evidence="2 3" key="1">
    <citation type="submission" date="2018-08" db="EMBL/GenBank/DDBJ databases">
        <authorList>
            <person name="Khan S.A."/>
            <person name="Jeon C.O."/>
            <person name="Chun B.H."/>
            <person name="Jeong S.E."/>
        </authorList>
    </citation>
    <scope>NUCLEOTIDE SEQUENCE [LARGE SCALE GENOMIC DNA]</scope>
    <source>
        <strain evidence="2 3">S-16</strain>
    </source>
</reference>
<protein>
    <recommendedName>
        <fullName evidence="4">Polysaccharide lyase</fullName>
    </recommendedName>
</protein>
<dbReference type="Pfam" id="PF14099">
    <property type="entry name" value="Polysacc_lyase"/>
    <property type="match status" value="1"/>
</dbReference>
<dbReference type="EMBL" id="QUSW01000003">
    <property type="protein sequence ID" value="RQP24035.1"/>
    <property type="molecule type" value="Genomic_DNA"/>
</dbReference>
<evidence type="ECO:0008006" key="4">
    <source>
        <dbReference type="Google" id="ProtNLM"/>
    </source>
</evidence>
<keyword evidence="1" id="KW-0732">Signal</keyword>
<dbReference type="InterPro" id="IPR025975">
    <property type="entry name" value="Polysacc_lyase"/>
</dbReference>
<evidence type="ECO:0000313" key="3">
    <source>
        <dbReference type="Proteomes" id="UP000267464"/>
    </source>
</evidence>
<feature type="signal peptide" evidence="1">
    <location>
        <begin position="1"/>
        <end position="30"/>
    </location>
</feature>
<comment type="caution">
    <text evidence="2">The sequence shown here is derived from an EMBL/GenBank/DDBJ whole genome shotgun (WGS) entry which is preliminary data.</text>
</comment>
<evidence type="ECO:0000313" key="2">
    <source>
        <dbReference type="EMBL" id="RQP24035.1"/>
    </source>
</evidence>
<dbReference type="Proteomes" id="UP000267464">
    <property type="component" value="Unassembled WGS sequence"/>
</dbReference>
<accession>A0A3N7JYY3</accession>
<gene>
    <name evidence="2" type="ORF">DZC73_11900</name>
</gene>
<reference evidence="2 3" key="2">
    <citation type="submission" date="2018-12" db="EMBL/GenBank/DDBJ databases">
        <title>Rhizobacter gummiphilus sp. nov., a rubber-degrading bacterium isolated from the soil of a botanical garden in Japan.</title>
        <authorList>
            <person name="Shunsuke S.S."/>
        </authorList>
    </citation>
    <scope>NUCLEOTIDE SEQUENCE [LARGE SCALE GENOMIC DNA]</scope>
    <source>
        <strain evidence="2 3">S-16</strain>
    </source>
</reference>
<evidence type="ECO:0000256" key="1">
    <source>
        <dbReference type="SAM" id="SignalP"/>
    </source>
</evidence>
<dbReference type="Gene3D" id="2.60.120.200">
    <property type="match status" value="1"/>
</dbReference>
<dbReference type="AlphaFoldDB" id="A0A3N7JYY3"/>
<organism evidence="2 3">
    <name type="scientific">Piscinibacter terrae</name>
    <dbReference type="NCBI Taxonomy" id="2496871"/>
    <lineage>
        <taxon>Bacteria</taxon>
        <taxon>Pseudomonadati</taxon>
        <taxon>Pseudomonadota</taxon>
        <taxon>Betaproteobacteria</taxon>
        <taxon>Burkholderiales</taxon>
        <taxon>Sphaerotilaceae</taxon>
        <taxon>Piscinibacter</taxon>
    </lineage>
</organism>